<name>A0A8X6XAC4_9ARAC</name>
<dbReference type="EMBL" id="BMAV01006361">
    <property type="protein sequence ID" value="GFY48236.1"/>
    <property type="molecule type" value="Genomic_DNA"/>
</dbReference>
<evidence type="ECO:0000313" key="2">
    <source>
        <dbReference type="EMBL" id="GFY48236.1"/>
    </source>
</evidence>
<dbReference type="Proteomes" id="UP000886998">
    <property type="component" value="Unassembled WGS sequence"/>
</dbReference>
<keyword evidence="1" id="KW-0472">Membrane</keyword>
<gene>
    <name evidence="2" type="primary">AVEN_135764_1</name>
    <name evidence="2" type="ORF">TNIN_163421</name>
</gene>
<reference evidence="2" key="1">
    <citation type="submission" date="2020-08" db="EMBL/GenBank/DDBJ databases">
        <title>Multicomponent nature underlies the extraordinary mechanical properties of spider dragline silk.</title>
        <authorList>
            <person name="Kono N."/>
            <person name="Nakamura H."/>
            <person name="Mori M."/>
            <person name="Yoshida Y."/>
            <person name="Ohtoshi R."/>
            <person name="Malay A.D."/>
            <person name="Moran D.A.P."/>
            <person name="Tomita M."/>
            <person name="Numata K."/>
            <person name="Arakawa K."/>
        </authorList>
    </citation>
    <scope>NUCLEOTIDE SEQUENCE</scope>
</reference>
<keyword evidence="3" id="KW-1185">Reference proteome</keyword>
<dbReference type="OrthoDB" id="6429821at2759"/>
<evidence type="ECO:0000256" key="1">
    <source>
        <dbReference type="SAM" id="Phobius"/>
    </source>
</evidence>
<organism evidence="2 3">
    <name type="scientific">Trichonephila inaurata madagascariensis</name>
    <dbReference type="NCBI Taxonomy" id="2747483"/>
    <lineage>
        <taxon>Eukaryota</taxon>
        <taxon>Metazoa</taxon>
        <taxon>Ecdysozoa</taxon>
        <taxon>Arthropoda</taxon>
        <taxon>Chelicerata</taxon>
        <taxon>Arachnida</taxon>
        <taxon>Araneae</taxon>
        <taxon>Araneomorphae</taxon>
        <taxon>Entelegynae</taxon>
        <taxon>Araneoidea</taxon>
        <taxon>Nephilidae</taxon>
        <taxon>Trichonephila</taxon>
        <taxon>Trichonephila inaurata</taxon>
    </lineage>
</organism>
<comment type="caution">
    <text evidence="2">The sequence shown here is derived from an EMBL/GenBank/DDBJ whole genome shotgun (WGS) entry which is preliminary data.</text>
</comment>
<protein>
    <submittedName>
        <fullName evidence="2">Uncharacterized protein</fullName>
    </submittedName>
</protein>
<keyword evidence="1" id="KW-0812">Transmembrane</keyword>
<accession>A0A8X6XAC4</accession>
<dbReference type="AlphaFoldDB" id="A0A8X6XAC4"/>
<proteinExistence type="predicted"/>
<feature type="transmembrane region" description="Helical" evidence="1">
    <location>
        <begin position="103"/>
        <end position="121"/>
    </location>
</feature>
<evidence type="ECO:0000313" key="3">
    <source>
        <dbReference type="Proteomes" id="UP000886998"/>
    </source>
</evidence>
<sequence>MTSSSDVLNKGILKVIRMREAIKDCTVKLEANPLPEHLFPTVWDGLAFERLRASKDCMIDSEKGWYDMDNVYTCEDNQRCCKEYGNPSCCAEKNKWLIVKDQLILWGGLFGFLSFLGLVVYCRRHDFYVLEGNNPCARCLGIKPKELVEDDEEKPIKT</sequence>
<keyword evidence="1" id="KW-1133">Transmembrane helix</keyword>